<dbReference type="Proteomes" id="UP000257323">
    <property type="component" value="Unassembled WGS sequence"/>
</dbReference>
<dbReference type="EMBL" id="QUAH01000010">
    <property type="protein sequence ID" value="RFT15300.1"/>
    <property type="molecule type" value="Genomic_DNA"/>
</dbReference>
<evidence type="ECO:0000256" key="1">
    <source>
        <dbReference type="SAM" id="MobiDB-lite"/>
    </source>
</evidence>
<feature type="region of interest" description="Disordered" evidence="1">
    <location>
        <begin position="23"/>
        <end position="51"/>
    </location>
</feature>
<accession>A0A3E2BKM7</accession>
<dbReference type="AlphaFoldDB" id="A0A3E2BKM7"/>
<proteinExistence type="predicted"/>
<protein>
    <submittedName>
        <fullName evidence="2">Uncharacterized protein</fullName>
    </submittedName>
</protein>
<organism evidence="2 3">
    <name type="scientific">Candidatus Saccharicenans subterraneus</name>
    <dbReference type="NCBI Taxonomy" id="2508984"/>
    <lineage>
        <taxon>Bacteria</taxon>
        <taxon>Candidatus Aminicenantota</taxon>
        <taxon>Candidatus Aminicenantia</taxon>
        <taxon>Candidatus Aminicenantales</taxon>
        <taxon>Candidatus Saccharicenantaceae</taxon>
        <taxon>Candidatus Saccharicenans</taxon>
    </lineage>
</organism>
<comment type="caution">
    <text evidence="2">The sequence shown here is derived from an EMBL/GenBank/DDBJ whole genome shotgun (WGS) entry which is preliminary data.</text>
</comment>
<name>A0A3E2BKM7_9BACT</name>
<reference evidence="2 3" key="1">
    <citation type="submission" date="2018-08" db="EMBL/GenBank/DDBJ databases">
        <title>Genome analysis of the thermophilic bacterium of the candidate phylum Aminicenantes from deep subsurface aquifer revealed its physiology and ecological role.</title>
        <authorList>
            <person name="Kadnikov V.V."/>
            <person name="Mardanov A.V."/>
            <person name="Beletsky A.V."/>
            <person name="Karnachuk O.V."/>
            <person name="Ravin N.V."/>
        </authorList>
    </citation>
    <scope>NUCLEOTIDE SEQUENCE [LARGE SCALE GENOMIC DNA]</scope>
    <source>
        <strain evidence="2">BY38</strain>
    </source>
</reference>
<gene>
    <name evidence="2" type="ORF">OP8BY_0409</name>
</gene>
<evidence type="ECO:0000313" key="2">
    <source>
        <dbReference type="EMBL" id="RFT15300.1"/>
    </source>
</evidence>
<sequence>MRSKMAIREINAINRFLFVSDKRKGDNEGAGSGTGWSQAGARQQLFRGRNI</sequence>
<evidence type="ECO:0000313" key="3">
    <source>
        <dbReference type="Proteomes" id="UP000257323"/>
    </source>
</evidence>